<feature type="compositionally biased region" description="Basic and acidic residues" evidence="2">
    <location>
        <begin position="107"/>
        <end position="119"/>
    </location>
</feature>
<evidence type="ECO:0000313" key="4">
    <source>
        <dbReference type="Proteomes" id="UP000604825"/>
    </source>
</evidence>
<feature type="compositionally biased region" description="Basic and acidic residues" evidence="2">
    <location>
        <begin position="52"/>
        <end position="66"/>
    </location>
</feature>
<keyword evidence="4" id="KW-1185">Reference proteome</keyword>
<protein>
    <submittedName>
        <fullName evidence="3">Uncharacterized protein</fullName>
    </submittedName>
</protein>
<feature type="compositionally biased region" description="Low complexity" evidence="2">
    <location>
        <begin position="15"/>
        <end position="26"/>
    </location>
</feature>
<dbReference type="InterPro" id="IPR043424">
    <property type="entry name" value="BLT-like"/>
</dbReference>
<keyword evidence="1" id="KW-0175">Coiled coil</keyword>
<feature type="coiled-coil region" evidence="1">
    <location>
        <begin position="373"/>
        <end position="479"/>
    </location>
</feature>
<gene>
    <name evidence="3" type="ORF">NCGR_LOCUS29047</name>
</gene>
<dbReference type="OrthoDB" id="691984at2759"/>
<organism evidence="3 4">
    <name type="scientific">Miscanthus lutarioriparius</name>
    <dbReference type="NCBI Taxonomy" id="422564"/>
    <lineage>
        <taxon>Eukaryota</taxon>
        <taxon>Viridiplantae</taxon>
        <taxon>Streptophyta</taxon>
        <taxon>Embryophyta</taxon>
        <taxon>Tracheophyta</taxon>
        <taxon>Spermatophyta</taxon>
        <taxon>Magnoliopsida</taxon>
        <taxon>Liliopsida</taxon>
        <taxon>Poales</taxon>
        <taxon>Poaceae</taxon>
        <taxon>PACMAD clade</taxon>
        <taxon>Panicoideae</taxon>
        <taxon>Andropogonodae</taxon>
        <taxon>Andropogoneae</taxon>
        <taxon>Saccharinae</taxon>
        <taxon>Miscanthus</taxon>
    </lineage>
</organism>
<accession>A0A811PG71</accession>
<feature type="region of interest" description="Disordered" evidence="2">
    <location>
        <begin position="100"/>
        <end position="151"/>
    </location>
</feature>
<sequence>MAMRQRGVGRELRGESTTTNETSASAAEEKEREGRNGERERVLNRISGVGEEENRRVGGRNCDAEGGHWSGQRSFHRHQDPQALRRVAVVGRVVLGPPEEEVGAAGEAERAPDRPERGAGSHCPSSSRIKRRRMSEPSWTNRRCRHGDVETRSAASARKLVSALWQHSKGGSAFEEEVGEGEVLWDAAAKRRSSSDHRRSASVEVLSKLSRRKIKAFKDDDGERSWHNGHAHGRCFSDVMSNGGTVGGRTPARQGDRNRTVQMQELYNSLTASNELVRVLANVLGPTGGLNPTAASLLAALRSELDAARQLVKQHRRGGDEDDDYERLLRKQLAEEVREWKCRHREKAAAAARLVASELDGQRRSRRRAERVGKKLAEALADAEASLRAATRELELERASRERLEKVCDELARGVGAGTEAEEEELRREAATALEELEREREMLQVADELREERVQMKLAEARLQFEEKNAVVDRLRQELEAFLGTSNERREKTPAHHELVAKDVVEDQQLQLVLASEFGVDGIDRVVTEKSGQEQNAEADADDDSEGSDIELNMDGHSWSYTTNTSRSRETTAMNAASVHGSLSGRATECGADARTFDRRSEATREALEQDWAADGCSDDGTTTKDMDEDAERYEAIKNLREQMLAGHAFLFLSKGEADADSDRHRHGFASHFEDGGLW</sequence>
<reference evidence="3" key="1">
    <citation type="submission" date="2020-10" db="EMBL/GenBank/DDBJ databases">
        <authorList>
            <person name="Han B."/>
            <person name="Lu T."/>
            <person name="Zhao Q."/>
            <person name="Huang X."/>
            <person name="Zhao Y."/>
        </authorList>
    </citation>
    <scope>NUCLEOTIDE SEQUENCE</scope>
</reference>
<dbReference type="PANTHER" id="PTHR31071:SF63">
    <property type="entry name" value="OS02G0506100 PROTEIN"/>
    <property type="match status" value="1"/>
</dbReference>
<name>A0A811PG71_9POAL</name>
<dbReference type="Proteomes" id="UP000604825">
    <property type="component" value="Unassembled WGS sequence"/>
</dbReference>
<dbReference type="EMBL" id="CAJGYO010000007">
    <property type="protein sequence ID" value="CAD6244336.1"/>
    <property type="molecule type" value="Genomic_DNA"/>
</dbReference>
<comment type="caution">
    <text evidence="3">The sequence shown here is derived from an EMBL/GenBank/DDBJ whole genome shotgun (WGS) entry which is preliminary data.</text>
</comment>
<feature type="compositionally biased region" description="Basic and acidic residues" evidence="2">
    <location>
        <begin position="27"/>
        <end position="43"/>
    </location>
</feature>
<dbReference type="PANTHER" id="PTHR31071">
    <property type="entry name" value="GB|AAF24581.1"/>
    <property type="match status" value="1"/>
</dbReference>
<dbReference type="AlphaFoldDB" id="A0A811PG71"/>
<evidence type="ECO:0000313" key="3">
    <source>
        <dbReference type="EMBL" id="CAD6244336.1"/>
    </source>
</evidence>
<evidence type="ECO:0000256" key="1">
    <source>
        <dbReference type="SAM" id="Coils"/>
    </source>
</evidence>
<feature type="compositionally biased region" description="Acidic residues" evidence="2">
    <location>
        <begin position="538"/>
        <end position="550"/>
    </location>
</feature>
<feature type="region of interest" description="Disordered" evidence="2">
    <location>
        <begin position="530"/>
        <end position="561"/>
    </location>
</feature>
<evidence type="ECO:0000256" key="2">
    <source>
        <dbReference type="SAM" id="MobiDB-lite"/>
    </source>
</evidence>
<feature type="region of interest" description="Disordered" evidence="2">
    <location>
        <begin position="1"/>
        <end position="80"/>
    </location>
</feature>
<proteinExistence type="predicted"/>